<reference evidence="3 4" key="1">
    <citation type="submission" date="2017-07" db="EMBL/GenBank/DDBJ databases">
        <title>Bifidobacterium novel species.</title>
        <authorList>
            <person name="Lugli G.A."/>
            <person name="Milani C."/>
            <person name="Duranti S."/>
            <person name="Mangifesta M."/>
        </authorList>
    </citation>
    <scope>NUCLEOTIDE SEQUENCE [LARGE SCALE GENOMIC DNA]</scope>
    <source>
        <strain evidence="4">Uis1B</strain>
    </source>
</reference>
<keyword evidence="2" id="KW-1133">Transmembrane helix</keyword>
<accession>A0A2N5J9K4</accession>
<gene>
    <name evidence="3" type="ORF">Uis1B_1188</name>
</gene>
<keyword evidence="2" id="KW-0812">Transmembrane</keyword>
<evidence type="ECO:0000313" key="4">
    <source>
        <dbReference type="Proteomes" id="UP000235050"/>
    </source>
</evidence>
<feature type="transmembrane region" description="Helical" evidence="2">
    <location>
        <begin position="89"/>
        <end position="112"/>
    </location>
</feature>
<organism evidence="3 4">
    <name type="scientific">Bifidobacterium margollesii</name>
    <dbReference type="NCBI Taxonomy" id="2020964"/>
    <lineage>
        <taxon>Bacteria</taxon>
        <taxon>Bacillati</taxon>
        <taxon>Actinomycetota</taxon>
        <taxon>Actinomycetes</taxon>
        <taxon>Bifidobacteriales</taxon>
        <taxon>Bifidobacteriaceae</taxon>
        <taxon>Bifidobacterium</taxon>
    </lineage>
</organism>
<feature type="region of interest" description="Disordered" evidence="1">
    <location>
        <begin position="1"/>
        <end position="78"/>
    </location>
</feature>
<evidence type="ECO:0000256" key="2">
    <source>
        <dbReference type="SAM" id="Phobius"/>
    </source>
</evidence>
<dbReference type="RefSeq" id="WP_101616520.1">
    <property type="nucleotide sequence ID" value="NZ_NMWU01000021.1"/>
</dbReference>
<evidence type="ECO:0000256" key="1">
    <source>
        <dbReference type="SAM" id="MobiDB-lite"/>
    </source>
</evidence>
<dbReference type="AlphaFoldDB" id="A0A2N5J9K4"/>
<protein>
    <recommendedName>
        <fullName evidence="5">Tripartite tricarboxylate transporter TctB family protein</fullName>
    </recommendedName>
</protein>
<evidence type="ECO:0008006" key="5">
    <source>
        <dbReference type="Google" id="ProtNLM"/>
    </source>
</evidence>
<keyword evidence="4" id="KW-1185">Reference proteome</keyword>
<feature type="transmembrane region" description="Helical" evidence="2">
    <location>
        <begin position="118"/>
        <end position="138"/>
    </location>
</feature>
<evidence type="ECO:0000313" key="3">
    <source>
        <dbReference type="EMBL" id="PLS30899.1"/>
    </source>
</evidence>
<keyword evidence="2" id="KW-0472">Membrane</keyword>
<dbReference type="OrthoDB" id="3242741at2"/>
<sequence length="154" mass="17112">MPNRAERRANAKRARRGNSRNTRPQMARSREGMVDEYSLQEKSIRLQNGQTGEWKPSASKLVPEGTGEQGHATNRREPRSLRAPQGVRGWLRFLCWTLIVLSAIAFLVVMWIPNMPTWSVIVVAAVFAVGVLSLFFVAGNPKDNPNVDANGTAV</sequence>
<dbReference type="EMBL" id="NMWU01000021">
    <property type="protein sequence ID" value="PLS30899.1"/>
    <property type="molecule type" value="Genomic_DNA"/>
</dbReference>
<proteinExistence type="predicted"/>
<comment type="caution">
    <text evidence="3">The sequence shown here is derived from an EMBL/GenBank/DDBJ whole genome shotgun (WGS) entry which is preliminary data.</text>
</comment>
<name>A0A2N5J9K4_9BIFI</name>
<dbReference type="Proteomes" id="UP000235050">
    <property type="component" value="Unassembled WGS sequence"/>
</dbReference>